<evidence type="ECO:0000313" key="2">
    <source>
        <dbReference type="EMBL" id="EGE83839.2"/>
    </source>
</evidence>
<proteinExistence type="predicted"/>
<name>F2TKS6_AJEDA</name>
<feature type="compositionally biased region" description="Acidic residues" evidence="1">
    <location>
        <begin position="90"/>
        <end position="103"/>
    </location>
</feature>
<protein>
    <submittedName>
        <fullName evidence="2">Uncharacterized protein</fullName>
    </submittedName>
</protein>
<accession>F2TKS6</accession>
<dbReference type="EMBL" id="GG749457">
    <property type="protein sequence ID" value="EGE83839.2"/>
    <property type="molecule type" value="Genomic_DNA"/>
</dbReference>
<evidence type="ECO:0000256" key="1">
    <source>
        <dbReference type="SAM" id="MobiDB-lite"/>
    </source>
</evidence>
<reference evidence="2" key="1">
    <citation type="submission" date="2010-03" db="EMBL/GenBank/DDBJ databases">
        <title>Annotation of Blastomyces dermatitidis strain ATCC 18188.</title>
        <authorList>
            <consortium name="The Broad Institute Genome Sequencing Platform"/>
            <consortium name="Broad Institute Genome Sequencing Center for Infectious Disease."/>
            <person name="Cuomo C."/>
            <person name="Klein B."/>
            <person name="Sullivan T."/>
            <person name="Heitman J."/>
            <person name="Young S."/>
            <person name="Zeng Q."/>
            <person name="Gargeya S."/>
            <person name="Alvarado L."/>
            <person name="Berlin A.M."/>
            <person name="Chapman S.B."/>
            <person name="Chen Z."/>
            <person name="Freedman E."/>
            <person name="Gellesch M."/>
            <person name="Goldberg J."/>
            <person name="Griggs A."/>
            <person name="Gujja S."/>
            <person name="Heilman E."/>
            <person name="Heiman D."/>
            <person name="Howarth C."/>
            <person name="Mehta T."/>
            <person name="Neiman D."/>
            <person name="Pearson M."/>
            <person name="Roberts A."/>
            <person name="Saif S."/>
            <person name="Shea T."/>
            <person name="Shenoy N."/>
            <person name="Sisk P."/>
            <person name="Stolte C."/>
            <person name="Sykes S."/>
            <person name="White J."/>
            <person name="Yandava C."/>
            <person name="Haas B."/>
            <person name="Nusbaum C."/>
            <person name="Birren B."/>
        </authorList>
    </citation>
    <scope>NUCLEOTIDE SEQUENCE [LARGE SCALE GENOMIC DNA]</scope>
    <source>
        <strain evidence="2">ATCC 18188</strain>
    </source>
</reference>
<feature type="region of interest" description="Disordered" evidence="1">
    <location>
        <begin position="1"/>
        <end position="147"/>
    </location>
</feature>
<dbReference type="AlphaFoldDB" id="F2TKS6"/>
<dbReference type="HOGENOM" id="CLU_1740185_0_0_1"/>
<sequence length="147" mass="17137">MGSGVPTGETPDNLESGEGDQKGLANWMDAWNQSVQEWDGGGRAIQEAKQPVSGRRGDEKKRREKEYRSLKGRKEMIMMTTLWRRREERRDDEEEEEEEEEEEDKLRETRDGAEQAAASDVTEHKQTRIPYHTIIHDMTRHARREPG</sequence>
<gene>
    <name evidence="2" type="ORF">BDDG_06784</name>
</gene>
<organism evidence="2">
    <name type="scientific">Ajellomyces dermatitidis (strain ATCC 18188 / CBS 674.68)</name>
    <name type="common">Blastomyces dermatitidis</name>
    <dbReference type="NCBI Taxonomy" id="653446"/>
    <lineage>
        <taxon>Eukaryota</taxon>
        <taxon>Fungi</taxon>
        <taxon>Dikarya</taxon>
        <taxon>Ascomycota</taxon>
        <taxon>Pezizomycotina</taxon>
        <taxon>Eurotiomycetes</taxon>
        <taxon>Eurotiomycetidae</taxon>
        <taxon>Onygenales</taxon>
        <taxon>Ajellomycetaceae</taxon>
        <taxon>Blastomyces</taxon>
    </lineage>
</organism>
<feature type="compositionally biased region" description="Basic and acidic residues" evidence="1">
    <location>
        <begin position="55"/>
        <end position="76"/>
    </location>
</feature>
<dbReference type="Proteomes" id="UP000007802">
    <property type="component" value="Unassembled WGS sequence"/>
</dbReference>
<feature type="compositionally biased region" description="Basic and acidic residues" evidence="1">
    <location>
        <begin position="134"/>
        <end position="147"/>
    </location>
</feature>
<feature type="compositionally biased region" description="Basic and acidic residues" evidence="1">
    <location>
        <begin position="104"/>
        <end position="113"/>
    </location>
</feature>